<name>A0A9D5C1Y5_9LILI</name>
<dbReference type="PANTHER" id="PTHR34287:SF2">
    <property type="match status" value="1"/>
</dbReference>
<dbReference type="AlphaFoldDB" id="A0A9D5C1Y5"/>
<dbReference type="PANTHER" id="PTHR34287">
    <property type="entry name" value="OS06G0551500 PROTEIN-RELATED"/>
    <property type="match status" value="1"/>
</dbReference>
<dbReference type="Proteomes" id="UP001085076">
    <property type="component" value="Miscellaneous, Linkage group lg08"/>
</dbReference>
<keyword evidence="2" id="KW-1185">Reference proteome</keyword>
<proteinExistence type="predicted"/>
<comment type="caution">
    <text evidence="1">The sequence shown here is derived from an EMBL/GenBank/DDBJ whole genome shotgun (WGS) entry which is preliminary data.</text>
</comment>
<gene>
    <name evidence="1" type="ORF">J5N97_026012</name>
</gene>
<accession>A0A9D5C1Y5</accession>
<reference evidence="1" key="1">
    <citation type="submission" date="2021-03" db="EMBL/GenBank/DDBJ databases">
        <authorList>
            <person name="Li Z."/>
            <person name="Yang C."/>
        </authorList>
    </citation>
    <scope>NUCLEOTIDE SEQUENCE</scope>
    <source>
        <strain evidence="1">Dzin_1.0</strain>
        <tissue evidence="1">Leaf</tissue>
    </source>
</reference>
<organism evidence="1 2">
    <name type="scientific">Dioscorea zingiberensis</name>
    <dbReference type="NCBI Taxonomy" id="325984"/>
    <lineage>
        <taxon>Eukaryota</taxon>
        <taxon>Viridiplantae</taxon>
        <taxon>Streptophyta</taxon>
        <taxon>Embryophyta</taxon>
        <taxon>Tracheophyta</taxon>
        <taxon>Spermatophyta</taxon>
        <taxon>Magnoliopsida</taxon>
        <taxon>Liliopsida</taxon>
        <taxon>Dioscoreales</taxon>
        <taxon>Dioscoreaceae</taxon>
        <taxon>Dioscorea</taxon>
    </lineage>
</organism>
<dbReference type="EMBL" id="JAGGNH010000008">
    <property type="protein sequence ID" value="KAJ0964874.1"/>
    <property type="molecule type" value="Genomic_DNA"/>
</dbReference>
<protein>
    <submittedName>
        <fullName evidence="1">Uncharacterized protein</fullName>
    </submittedName>
</protein>
<dbReference type="OrthoDB" id="686565at2759"/>
<sequence>MSTTSEDTSSHSSEASPLRVQVVSRKVSDGLLVKFSDLSEFDFEYEKSGLWSPPMRRAAYLSPQGLICTEEQIARKLQTADSNGSHHRRSSRRSMACLNVCWCL</sequence>
<evidence type="ECO:0000313" key="2">
    <source>
        <dbReference type="Proteomes" id="UP001085076"/>
    </source>
</evidence>
<reference evidence="1" key="2">
    <citation type="journal article" date="2022" name="Hortic Res">
        <title>The genome of Dioscorea zingiberensis sheds light on the biosynthesis, origin and evolution of the medicinally important diosgenin saponins.</title>
        <authorList>
            <person name="Li Y."/>
            <person name="Tan C."/>
            <person name="Li Z."/>
            <person name="Guo J."/>
            <person name="Li S."/>
            <person name="Chen X."/>
            <person name="Wang C."/>
            <person name="Dai X."/>
            <person name="Yang H."/>
            <person name="Song W."/>
            <person name="Hou L."/>
            <person name="Xu J."/>
            <person name="Tong Z."/>
            <person name="Xu A."/>
            <person name="Yuan X."/>
            <person name="Wang W."/>
            <person name="Yang Q."/>
            <person name="Chen L."/>
            <person name="Sun Z."/>
            <person name="Wang K."/>
            <person name="Pan B."/>
            <person name="Chen J."/>
            <person name="Bao Y."/>
            <person name="Liu F."/>
            <person name="Qi X."/>
            <person name="Gang D.R."/>
            <person name="Wen J."/>
            <person name="Li J."/>
        </authorList>
    </citation>
    <scope>NUCLEOTIDE SEQUENCE</scope>
    <source>
        <strain evidence="1">Dzin_1.0</strain>
    </source>
</reference>
<evidence type="ECO:0000313" key="1">
    <source>
        <dbReference type="EMBL" id="KAJ0964874.1"/>
    </source>
</evidence>